<evidence type="ECO:0000313" key="2">
    <source>
        <dbReference type="Proteomes" id="UP001420932"/>
    </source>
</evidence>
<protein>
    <submittedName>
        <fullName evidence="1">Uncharacterized protein</fullName>
    </submittedName>
</protein>
<keyword evidence="2" id="KW-1185">Reference proteome</keyword>
<accession>A0AAP0PFV5</accession>
<evidence type="ECO:0000313" key="1">
    <source>
        <dbReference type="EMBL" id="KAK9142462.1"/>
    </source>
</evidence>
<dbReference type="PANTHER" id="PTHR33132">
    <property type="entry name" value="OSJNBB0118P14.9 PROTEIN"/>
    <property type="match status" value="1"/>
</dbReference>
<sequence>MCCCPGVPFTSSSRDGKDFYLYMLSQRPRMVELMNLQVQVAVVDRGCAVAATSIGGGGGGGVGAKQQCLCSPTKHPGSFRCRHHHGEYQWRGRLVRAKPYPGRVG</sequence>
<comment type="caution">
    <text evidence="1">The sequence shown here is derived from an EMBL/GenBank/DDBJ whole genome shotgun (WGS) entry which is preliminary data.</text>
</comment>
<organism evidence="1 2">
    <name type="scientific">Stephania yunnanensis</name>
    <dbReference type="NCBI Taxonomy" id="152371"/>
    <lineage>
        <taxon>Eukaryota</taxon>
        <taxon>Viridiplantae</taxon>
        <taxon>Streptophyta</taxon>
        <taxon>Embryophyta</taxon>
        <taxon>Tracheophyta</taxon>
        <taxon>Spermatophyta</taxon>
        <taxon>Magnoliopsida</taxon>
        <taxon>Ranunculales</taxon>
        <taxon>Menispermaceae</taxon>
        <taxon>Menispermoideae</taxon>
        <taxon>Cissampelideae</taxon>
        <taxon>Stephania</taxon>
    </lineage>
</organism>
<dbReference type="EMBL" id="JBBNAF010000005">
    <property type="protein sequence ID" value="KAK9142462.1"/>
    <property type="molecule type" value="Genomic_DNA"/>
</dbReference>
<name>A0AAP0PFV5_9MAGN</name>
<reference evidence="1 2" key="1">
    <citation type="submission" date="2024-01" db="EMBL/GenBank/DDBJ databases">
        <title>Genome assemblies of Stephania.</title>
        <authorList>
            <person name="Yang L."/>
        </authorList>
    </citation>
    <scope>NUCLEOTIDE SEQUENCE [LARGE SCALE GENOMIC DNA]</scope>
    <source>
        <strain evidence="1">YNDBR</strain>
        <tissue evidence="1">Leaf</tissue>
    </source>
</reference>
<proteinExistence type="predicted"/>
<dbReference type="PANTHER" id="PTHR33132:SF128">
    <property type="entry name" value="OS01G0778900 PROTEIN"/>
    <property type="match status" value="1"/>
</dbReference>
<dbReference type="Proteomes" id="UP001420932">
    <property type="component" value="Unassembled WGS sequence"/>
</dbReference>
<dbReference type="AlphaFoldDB" id="A0AAP0PFV5"/>
<gene>
    <name evidence="1" type="ORF">Syun_011862</name>
</gene>